<evidence type="ECO:0000313" key="2">
    <source>
        <dbReference type="Proteomes" id="UP000237000"/>
    </source>
</evidence>
<sequence>TLGGNFDMTKCGTKGALRDPRKVPATLGHAARSEGELTDHWINHPTIGMYLDASESLGD</sequence>
<reference evidence="2" key="1">
    <citation type="submission" date="2016-06" db="EMBL/GenBank/DDBJ databases">
        <title>Parallel loss of symbiosis genes in relatives of nitrogen-fixing non-legume Parasponia.</title>
        <authorList>
            <person name="Van Velzen R."/>
            <person name="Holmer R."/>
            <person name="Bu F."/>
            <person name="Rutten L."/>
            <person name="Van Zeijl A."/>
            <person name="Liu W."/>
            <person name="Santuari L."/>
            <person name="Cao Q."/>
            <person name="Sharma T."/>
            <person name="Shen D."/>
            <person name="Roswanjaya Y."/>
            <person name="Wardhani T."/>
            <person name="Kalhor M.S."/>
            <person name="Jansen J."/>
            <person name="Van den Hoogen J."/>
            <person name="Gungor B."/>
            <person name="Hartog M."/>
            <person name="Hontelez J."/>
            <person name="Verver J."/>
            <person name="Yang W.-C."/>
            <person name="Schijlen E."/>
            <person name="Repin R."/>
            <person name="Schilthuizen M."/>
            <person name="Schranz E."/>
            <person name="Heidstra R."/>
            <person name="Miyata K."/>
            <person name="Fedorova E."/>
            <person name="Kohlen W."/>
            <person name="Bisseling T."/>
            <person name="Smit S."/>
            <person name="Geurts R."/>
        </authorList>
    </citation>
    <scope>NUCLEOTIDE SEQUENCE [LARGE SCALE GENOMIC DNA]</scope>
    <source>
        <strain evidence="2">cv. RG33-2</strain>
    </source>
</reference>
<protein>
    <submittedName>
        <fullName evidence="1">Uncharacterized protein</fullName>
    </submittedName>
</protein>
<gene>
    <name evidence="1" type="ORF">TorRG33x02_239520</name>
</gene>
<keyword evidence="2" id="KW-1185">Reference proteome</keyword>
<organism evidence="1 2">
    <name type="scientific">Trema orientale</name>
    <name type="common">Charcoal tree</name>
    <name type="synonym">Celtis orientalis</name>
    <dbReference type="NCBI Taxonomy" id="63057"/>
    <lineage>
        <taxon>Eukaryota</taxon>
        <taxon>Viridiplantae</taxon>
        <taxon>Streptophyta</taxon>
        <taxon>Embryophyta</taxon>
        <taxon>Tracheophyta</taxon>
        <taxon>Spermatophyta</taxon>
        <taxon>Magnoliopsida</taxon>
        <taxon>eudicotyledons</taxon>
        <taxon>Gunneridae</taxon>
        <taxon>Pentapetalae</taxon>
        <taxon>rosids</taxon>
        <taxon>fabids</taxon>
        <taxon>Rosales</taxon>
        <taxon>Cannabaceae</taxon>
        <taxon>Trema</taxon>
    </lineage>
</organism>
<dbReference type="AlphaFoldDB" id="A0A2P5DX18"/>
<feature type="non-terminal residue" evidence="1">
    <location>
        <position position="1"/>
    </location>
</feature>
<evidence type="ECO:0000313" key="1">
    <source>
        <dbReference type="EMBL" id="PON77836.1"/>
    </source>
</evidence>
<dbReference type="InParanoid" id="A0A2P5DX18"/>
<comment type="caution">
    <text evidence="1">The sequence shown here is derived from an EMBL/GenBank/DDBJ whole genome shotgun (WGS) entry which is preliminary data.</text>
</comment>
<dbReference type="EMBL" id="JXTC01000244">
    <property type="protein sequence ID" value="PON77836.1"/>
    <property type="molecule type" value="Genomic_DNA"/>
</dbReference>
<proteinExistence type="predicted"/>
<accession>A0A2P5DX18</accession>
<dbReference type="Proteomes" id="UP000237000">
    <property type="component" value="Unassembled WGS sequence"/>
</dbReference>
<name>A0A2P5DX18_TREOI</name>